<evidence type="ECO:0000256" key="2">
    <source>
        <dbReference type="SAM" id="SignalP"/>
    </source>
</evidence>
<dbReference type="EMBL" id="FNXT01000879">
    <property type="protein sequence ID" value="SZX68757.1"/>
    <property type="molecule type" value="Genomic_DNA"/>
</dbReference>
<organism evidence="3 4">
    <name type="scientific">Tetradesmus obliquus</name>
    <name type="common">Green alga</name>
    <name type="synonym">Acutodesmus obliquus</name>
    <dbReference type="NCBI Taxonomy" id="3088"/>
    <lineage>
        <taxon>Eukaryota</taxon>
        <taxon>Viridiplantae</taxon>
        <taxon>Chlorophyta</taxon>
        <taxon>core chlorophytes</taxon>
        <taxon>Chlorophyceae</taxon>
        <taxon>CS clade</taxon>
        <taxon>Sphaeropleales</taxon>
        <taxon>Scenedesmaceae</taxon>
        <taxon>Tetradesmus</taxon>
    </lineage>
</organism>
<dbReference type="PANTHER" id="PTHR46007">
    <property type="entry name" value="MEDIATOR OF RNA POLYMERASE II TRANSCRIPTION SUBUNIT 12"/>
    <property type="match status" value="1"/>
</dbReference>
<evidence type="ECO:0008006" key="5">
    <source>
        <dbReference type="Google" id="ProtNLM"/>
    </source>
</evidence>
<dbReference type="AlphaFoldDB" id="A0A383VTC7"/>
<feature type="compositionally biased region" description="Low complexity" evidence="1">
    <location>
        <begin position="749"/>
        <end position="766"/>
    </location>
</feature>
<proteinExistence type="predicted"/>
<dbReference type="PROSITE" id="PS51257">
    <property type="entry name" value="PROKAR_LIPOPROTEIN"/>
    <property type="match status" value="1"/>
</dbReference>
<feature type="region of interest" description="Disordered" evidence="1">
    <location>
        <begin position="749"/>
        <end position="791"/>
    </location>
</feature>
<accession>A0A383VTC7</accession>
<feature type="region of interest" description="Disordered" evidence="1">
    <location>
        <begin position="224"/>
        <end position="253"/>
    </location>
</feature>
<dbReference type="Proteomes" id="UP000256970">
    <property type="component" value="Unassembled WGS sequence"/>
</dbReference>
<protein>
    <recommendedName>
        <fullName evidence="5">Chitin-binding type-2 domain-containing protein</fullName>
    </recommendedName>
</protein>
<keyword evidence="4" id="KW-1185">Reference proteome</keyword>
<dbReference type="GO" id="GO:0016592">
    <property type="term" value="C:mediator complex"/>
    <property type="evidence" value="ECO:0007669"/>
    <property type="project" value="TreeGrafter"/>
</dbReference>
<evidence type="ECO:0000313" key="3">
    <source>
        <dbReference type="EMBL" id="SZX68757.1"/>
    </source>
</evidence>
<evidence type="ECO:0000256" key="1">
    <source>
        <dbReference type="SAM" id="MobiDB-lite"/>
    </source>
</evidence>
<feature type="compositionally biased region" description="Low complexity" evidence="1">
    <location>
        <begin position="244"/>
        <end position="253"/>
    </location>
</feature>
<reference evidence="3 4" key="1">
    <citation type="submission" date="2016-10" db="EMBL/GenBank/DDBJ databases">
        <authorList>
            <person name="Cai Z."/>
        </authorList>
    </citation>
    <scope>NUCLEOTIDE SEQUENCE [LARGE SCALE GENOMIC DNA]</scope>
</reference>
<feature type="chain" id="PRO_5017029261" description="Chitin-binding type-2 domain-containing protein" evidence="2">
    <location>
        <begin position="24"/>
        <end position="791"/>
    </location>
</feature>
<evidence type="ECO:0000313" key="4">
    <source>
        <dbReference type="Proteomes" id="UP000256970"/>
    </source>
</evidence>
<keyword evidence="2" id="KW-0732">Signal</keyword>
<feature type="signal peptide" evidence="2">
    <location>
        <begin position="1"/>
        <end position="23"/>
    </location>
</feature>
<name>A0A383VTC7_TETOB</name>
<gene>
    <name evidence="3" type="ORF">BQ4739_LOCUS9077</name>
</gene>
<dbReference type="GO" id="GO:0003713">
    <property type="term" value="F:transcription coactivator activity"/>
    <property type="evidence" value="ECO:0007669"/>
    <property type="project" value="TreeGrafter"/>
</dbReference>
<dbReference type="GO" id="GO:0045944">
    <property type="term" value="P:positive regulation of transcription by RNA polymerase II"/>
    <property type="evidence" value="ECO:0007669"/>
    <property type="project" value="TreeGrafter"/>
</dbReference>
<sequence>MKLQLKAVAVVVLIAVACAAANAAGPCDISAEVICQLNGAGVHCHPCRPDSYAVCVDNDSPALQTCLAGNVWDGYAARCVAPSPKVGSCIPGVTVVVPSDFFGGKTAAQPAQKAFSPQTSQQEQSWAQWAASGLSKFVESANDQLTSLATLVLPEQQQQQQQQQSGSSPDPAYMLPLRMTMVVGSGSSDASMQLQHMRQGLARAASLQQAAMLLVRDAEEADSAAEQQMRAAHELMSADAEPNSSSSSGEAGGAAYQAGQLLRGAQQAQQAADELSGEAEVLLQAAASEAADVAMAISGDLDQQASSSSTSGSQRFYGPAALGAIFGTSAARSAAATASIGSLEDEYYYDESDNNYYDESDNGGSSFNYFAPYTYGEVEPYFYDDDDDLKGLPAPPAAAASLSAAAADFYEPNTAAAEPHVFGPIPAAAAALLGHLAEIHGEDAYSRPDLLHWAARGGSGSSLPPPAWPSTGPVGAMPPRFVSSSSSSNRHYLADPLFGHAGAQQQQQYFYDDELEAEPAAPTAFSGSIILGSALQDRLVKLAAKAAAAAQQQLDATTTSSSKAQEVEDIATILEQPGPLPMSMTIKREQQMLQLASFFDALYPKLSAAAAAQLHDLDFSRPEVLDAALVGGLPALQLGQSLAGVMGAGDAAVLRSMLHAQMAELFADFVALSYPDADYAQLDTAATPSRQYDAAALYDYADNADYEAERMAEEAAASRPAGKAVQPAAEFKDAALLQQLDYALLQLESEQQPQQQQQQQQQPQQQGETGHKAAGLALPGMKRASTHQQVV</sequence>
<dbReference type="InterPro" id="IPR051647">
    <property type="entry name" value="Mediator_comp_sub12"/>
</dbReference>
<dbReference type="PANTHER" id="PTHR46007:SF8">
    <property type="entry name" value="C2H2-TYPE DOMAIN-CONTAINING PROTEIN"/>
    <property type="match status" value="1"/>
</dbReference>